<proteinExistence type="predicted"/>
<evidence type="ECO:0000256" key="2">
    <source>
        <dbReference type="ARBA" id="ARBA00022553"/>
    </source>
</evidence>
<comment type="caution">
    <text evidence="7">The sequence shown here is derived from an EMBL/GenBank/DDBJ whole genome shotgun (WGS) entry which is preliminary data.</text>
</comment>
<protein>
    <submittedName>
        <fullName evidence="7">Uncharacterized protein</fullName>
    </submittedName>
</protein>
<evidence type="ECO:0000259" key="5">
    <source>
        <dbReference type="Pfam" id="PF13193"/>
    </source>
</evidence>
<dbReference type="PANTHER" id="PTHR45527:SF1">
    <property type="entry name" value="FATTY ACID SYNTHASE"/>
    <property type="match status" value="1"/>
</dbReference>
<dbReference type="GO" id="GO:0003824">
    <property type="term" value="F:catalytic activity"/>
    <property type="evidence" value="ECO:0007669"/>
    <property type="project" value="InterPro"/>
</dbReference>
<dbReference type="GO" id="GO:0043041">
    <property type="term" value="P:amino acid activation for nonribosomal peptide biosynthetic process"/>
    <property type="evidence" value="ECO:0007669"/>
    <property type="project" value="TreeGrafter"/>
</dbReference>
<dbReference type="Proteomes" id="UP000682733">
    <property type="component" value="Unassembled WGS sequence"/>
</dbReference>
<reference evidence="7" key="1">
    <citation type="submission" date="2021-02" db="EMBL/GenBank/DDBJ databases">
        <authorList>
            <person name="Nowell W R."/>
        </authorList>
    </citation>
    <scope>NUCLEOTIDE SEQUENCE</scope>
</reference>
<dbReference type="EMBL" id="CAJNOK010014344">
    <property type="protein sequence ID" value="CAF1202822.1"/>
    <property type="molecule type" value="Genomic_DNA"/>
</dbReference>
<accession>A0A8S2NSE7</accession>
<dbReference type="InterPro" id="IPR000873">
    <property type="entry name" value="AMP-dep_synth/lig_dom"/>
</dbReference>
<dbReference type="NCBIfam" id="TIGR01733">
    <property type="entry name" value="AA-adenyl-dom"/>
    <property type="match status" value="1"/>
</dbReference>
<evidence type="ECO:0000259" key="4">
    <source>
        <dbReference type="Pfam" id="PF00668"/>
    </source>
</evidence>
<dbReference type="InterPro" id="IPR010071">
    <property type="entry name" value="AA_adenyl_dom"/>
</dbReference>
<feature type="non-terminal residue" evidence="7">
    <location>
        <position position="1"/>
    </location>
</feature>
<dbReference type="Gene3D" id="3.30.559.10">
    <property type="entry name" value="Chloramphenicol acetyltransferase-like domain"/>
    <property type="match status" value="1"/>
</dbReference>
<name>A0A8S2NSE7_9BILA</name>
<keyword evidence="2" id="KW-0597">Phosphoprotein</keyword>
<dbReference type="Proteomes" id="UP000677228">
    <property type="component" value="Unassembled WGS sequence"/>
</dbReference>
<evidence type="ECO:0000256" key="1">
    <source>
        <dbReference type="ARBA" id="ARBA00022450"/>
    </source>
</evidence>
<dbReference type="GO" id="GO:0005737">
    <property type="term" value="C:cytoplasm"/>
    <property type="evidence" value="ECO:0007669"/>
    <property type="project" value="TreeGrafter"/>
</dbReference>
<feature type="domain" description="AMP-dependent synthetase/ligase" evidence="3">
    <location>
        <begin position="510"/>
        <end position="870"/>
    </location>
</feature>
<dbReference type="InterPro" id="IPR042099">
    <property type="entry name" value="ANL_N_sf"/>
</dbReference>
<dbReference type="PROSITE" id="PS00455">
    <property type="entry name" value="AMP_BINDING"/>
    <property type="match status" value="1"/>
</dbReference>
<dbReference type="SUPFAM" id="SSF52777">
    <property type="entry name" value="CoA-dependent acyltransferases"/>
    <property type="match status" value="2"/>
</dbReference>
<organism evidence="7 8">
    <name type="scientific">Didymodactylos carnosus</name>
    <dbReference type="NCBI Taxonomy" id="1234261"/>
    <lineage>
        <taxon>Eukaryota</taxon>
        <taxon>Metazoa</taxon>
        <taxon>Spiralia</taxon>
        <taxon>Gnathifera</taxon>
        <taxon>Rotifera</taxon>
        <taxon>Eurotatoria</taxon>
        <taxon>Bdelloidea</taxon>
        <taxon>Philodinida</taxon>
        <taxon>Philodinidae</taxon>
        <taxon>Didymodactylos</taxon>
    </lineage>
</organism>
<dbReference type="Pfam" id="PF13193">
    <property type="entry name" value="AMP-binding_C"/>
    <property type="match status" value="1"/>
</dbReference>
<dbReference type="Gene3D" id="3.40.50.12780">
    <property type="entry name" value="N-terminal domain of ligase-like"/>
    <property type="match status" value="1"/>
</dbReference>
<dbReference type="SUPFAM" id="SSF56801">
    <property type="entry name" value="Acetyl-CoA synthetase-like"/>
    <property type="match status" value="1"/>
</dbReference>
<evidence type="ECO:0000313" key="8">
    <source>
        <dbReference type="Proteomes" id="UP000682733"/>
    </source>
</evidence>
<dbReference type="InterPro" id="IPR045851">
    <property type="entry name" value="AMP-bd_C_sf"/>
</dbReference>
<dbReference type="CDD" id="cd05930">
    <property type="entry name" value="A_NRPS"/>
    <property type="match status" value="1"/>
</dbReference>
<evidence type="ECO:0000313" key="7">
    <source>
        <dbReference type="EMBL" id="CAF4012551.1"/>
    </source>
</evidence>
<dbReference type="GO" id="GO:0044550">
    <property type="term" value="P:secondary metabolite biosynthetic process"/>
    <property type="evidence" value="ECO:0007669"/>
    <property type="project" value="TreeGrafter"/>
</dbReference>
<dbReference type="Pfam" id="PF00501">
    <property type="entry name" value="AMP-binding"/>
    <property type="match status" value="1"/>
</dbReference>
<dbReference type="PANTHER" id="PTHR45527">
    <property type="entry name" value="NONRIBOSOMAL PEPTIDE SYNTHETASE"/>
    <property type="match status" value="1"/>
</dbReference>
<feature type="domain" description="AMP-binding enzyme C-terminal" evidence="5">
    <location>
        <begin position="925"/>
        <end position="1008"/>
    </location>
</feature>
<dbReference type="Gene3D" id="3.30.559.30">
    <property type="entry name" value="Nonribosomal peptide synthetase, condensation domain"/>
    <property type="match status" value="1"/>
</dbReference>
<evidence type="ECO:0000259" key="3">
    <source>
        <dbReference type="Pfam" id="PF00501"/>
    </source>
</evidence>
<keyword evidence="1" id="KW-0596">Phosphopantetheine</keyword>
<sequence length="1226" mass="141770">MAQERIYLDEHIRFISYDNDKSGEQHNILAIYNVPMCFKLIMNQQTISIRHLKLALLCLIRKHTILRTSLNYDTAKDCLMQTIKQMPNDDDDHYYSFQLTKISSEDELEQILYDEETNSNYFKLDQGIVLRCHLLRHHDDDDDLLHENDFIIFNFHHIACDGGSTEIFLNDLHLAYCNKLSDVGDNSLQYIDYSIHEREMDMQDARHYWKQLLDGYPIDKQLALPYDHLSKLDQQRTGQGGYLTIELDSFLVDRILKYAQQCNVTLFQLALTCYYVFLFKLTNGEKDLCIGSVSSNRYRHELQNMIGMFVNTLPYRLVLDPTLTFGQLLYNVKELCLSILQYAYLPYQDIIQLHRAGTSTSNNNKQQQLAFFQTLFDFNSMNDSSSTTMIELDEQTQLYRMFGDYNDRNVAKFDITLSVNYDAQQSKMSCSFEYTRDLFESKTIENMANSFQVLLQQLFSNLSSFDKEKQPLYELSLLLPTEVRLLNSINQTYVDFGHETKYIHHEFVNIANKHPQKLAILLDDQSLTYCETSFYVQQMAHHFIKNINVKPKQIICQCVERSIEMVISVLATLVAGCVYCPLYHLDGIERLYMLIQSTHSQLVLVHSQTESKFDSLLDKIKNENITLFNTESFIINKISLSTHNTQLLNVEIDSTDIAYLIHTSGSTGKPKGVQISHNNFISYVHSAKHVSLINDMHVFLQISSCSFDIHVEDLLASLMLGASLVMLKTLDIDYLSSTVERHQVTRMHTVPTITSLLCDYLEETNSFQRLKTIQCFCSIGEAIVPRTVAKLAANLSSDAIIYNLYGPAECTIASTYHMVNEKDLNASSIPIGHPLPNYQCYILDQYLQPVKISEIGEIYIGGVGVFKGYLSNELTAQALVHLPNIKVKCYKTGDLGKYDVNGEITYCGRIDFQVKLRGQRLELGEIENVIMKSSPNKISNCVVNKVHDDKTKQDYLVAYIQMTPNNDMNEEDKLKSQTKMYCQAHLPLYMVPTMFMILDKLPLNSNGKIDRKLLPKPDFAAVYLNDEMIIIEPNTDMEREICDLWCGTSLSIIKLLHYYQANFALNKHLSISDIFQHSTVEEHVQLINNNLKEQNQQQDHYKSWQPFNMNQARASMAQERIYLDEHIRFISYDNDKSGEQHNILAIYNVPMCFKLVMNQQTISIRHLKLALLCLIRKHTILRTSLNYDTAKDCLMQTIKQMPNDDDDHYYSFQLTKISSEDELEQI</sequence>
<dbReference type="InterPro" id="IPR023213">
    <property type="entry name" value="CAT-like_dom_sf"/>
</dbReference>
<dbReference type="InterPro" id="IPR020845">
    <property type="entry name" value="AMP-binding_CS"/>
</dbReference>
<dbReference type="EMBL" id="CAJOBA010035877">
    <property type="protein sequence ID" value="CAF4012551.1"/>
    <property type="molecule type" value="Genomic_DNA"/>
</dbReference>
<gene>
    <name evidence="6" type="ORF">OVA965_LOCUS24070</name>
    <name evidence="7" type="ORF">TMI583_LOCUS24790</name>
</gene>
<dbReference type="GO" id="GO:0031177">
    <property type="term" value="F:phosphopantetheine binding"/>
    <property type="evidence" value="ECO:0007669"/>
    <property type="project" value="TreeGrafter"/>
</dbReference>
<dbReference type="Gene3D" id="3.30.300.30">
    <property type="match status" value="1"/>
</dbReference>
<evidence type="ECO:0000313" key="6">
    <source>
        <dbReference type="EMBL" id="CAF1202822.1"/>
    </source>
</evidence>
<feature type="domain" description="Condensation" evidence="4">
    <location>
        <begin position="31"/>
        <end position="468"/>
    </location>
</feature>
<dbReference type="AlphaFoldDB" id="A0A8S2NSE7"/>
<dbReference type="InterPro" id="IPR025110">
    <property type="entry name" value="AMP-bd_C"/>
</dbReference>
<dbReference type="Pfam" id="PF00668">
    <property type="entry name" value="Condensation"/>
    <property type="match status" value="1"/>
</dbReference>
<dbReference type="InterPro" id="IPR001242">
    <property type="entry name" value="Condensation_dom"/>
</dbReference>